<dbReference type="AlphaFoldDB" id="A0A0N4ZV56"/>
<evidence type="ECO:0000256" key="2">
    <source>
        <dbReference type="ARBA" id="ARBA00010869"/>
    </source>
</evidence>
<dbReference type="FunFam" id="3.40.50.1100:FF:000007">
    <property type="entry name" value="L-threonine dehydratase catabolic TdcB"/>
    <property type="match status" value="1"/>
</dbReference>
<keyword evidence="4" id="KW-0456">Lyase</keyword>
<keyword evidence="3" id="KW-0663">Pyridoxal phosphate</keyword>
<accession>A0A0N4ZV56</accession>
<dbReference type="InterPro" id="IPR001926">
    <property type="entry name" value="TrpB-like_PALP"/>
</dbReference>
<dbReference type="CDD" id="cd01562">
    <property type="entry name" value="Thr-dehyd"/>
    <property type="match status" value="1"/>
</dbReference>
<dbReference type="PANTHER" id="PTHR48078:SF19">
    <property type="entry name" value="ACT DOMAIN-CONTAINING PROTEIN"/>
    <property type="match status" value="1"/>
</dbReference>
<proteinExistence type="inferred from homology"/>
<evidence type="ECO:0000256" key="5">
    <source>
        <dbReference type="ARBA" id="ARBA00041766"/>
    </source>
</evidence>
<dbReference type="STRING" id="131310.A0A0N4ZV56"/>
<dbReference type="InterPro" id="IPR044561">
    <property type="entry name" value="ACT_ThrD-II-like"/>
</dbReference>
<evidence type="ECO:0000259" key="7">
    <source>
        <dbReference type="Pfam" id="PF00291"/>
    </source>
</evidence>
<dbReference type="SUPFAM" id="SSF53686">
    <property type="entry name" value="Tryptophan synthase beta subunit-like PLP-dependent enzymes"/>
    <property type="match status" value="1"/>
</dbReference>
<dbReference type="GO" id="GO:0003941">
    <property type="term" value="F:L-serine ammonia-lyase activity"/>
    <property type="evidence" value="ECO:0007669"/>
    <property type="project" value="TreeGrafter"/>
</dbReference>
<dbReference type="Proteomes" id="UP000038045">
    <property type="component" value="Unplaced"/>
</dbReference>
<evidence type="ECO:0000256" key="6">
    <source>
        <dbReference type="ARBA" id="ARBA00042605"/>
    </source>
</evidence>
<dbReference type="Pfam" id="PF00291">
    <property type="entry name" value="PALP"/>
    <property type="match status" value="1"/>
</dbReference>
<dbReference type="CDD" id="cd04886">
    <property type="entry name" value="ACT_ThrD-II-like"/>
    <property type="match status" value="1"/>
</dbReference>
<dbReference type="InterPro" id="IPR050147">
    <property type="entry name" value="Ser/Thr_Dehydratase"/>
</dbReference>
<evidence type="ECO:0000256" key="4">
    <source>
        <dbReference type="ARBA" id="ARBA00023239"/>
    </source>
</evidence>
<dbReference type="WBParaSite" id="PTRK_0001246600.1">
    <property type="protein sequence ID" value="PTRK_0001246600.1"/>
    <property type="gene ID" value="PTRK_0001246600"/>
</dbReference>
<evidence type="ECO:0000256" key="1">
    <source>
        <dbReference type="ARBA" id="ARBA00001933"/>
    </source>
</evidence>
<organism evidence="8 9">
    <name type="scientific">Parastrongyloides trichosuri</name>
    <name type="common">Possum-specific nematode worm</name>
    <dbReference type="NCBI Taxonomy" id="131310"/>
    <lineage>
        <taxon>Eukaryota</taxon>
        <taxon>Metazoa</taxon>
        <taxon>Ecdysozoa</taxon>
        <taxon>Nematoda</taxon>
        <taxon>Chromadorea</taxon>
        <taxon>Rhabditida</taxon>
        <taxon>Tylenchina</taxon>
        <taxon>Panagrolaimomorpha</taxon>
        <taxon>Strongyloidoidea</taxon>
        <taxon>Strongyloididae</taxon>
        <taxon>Parastrongyloides</taxon>
    </lineage>
</organism>
<evidence type="ECO:0000313" key="8">
    <source>
        <dbReference type="Proteomes" id="UP000038045"/>
    </source>
</evidence>
<name>A0A0N4ZV56_PARTI</name>
<comment type="cofactor">
    <cofactor evidence="1">
        <name>pyridoxal 5'-phosphate</name>
        <dbReference type="ChEBI" id="CHEBI:597326"/>
    </cofactor>
</comment>
<dbReference type="InterPro" id="IPR036052">
    <property type="entry name" value="TrpB-like_PALP_sf"/>
</dbReference>
<dbReference type="PANTHER" id="PTHR48078">
    <property type="entry name" value="THREONINE DEHYDRATASE, MITOCHONDRIAL-RELATED"/>
    <property type="match status" value="1"/>
</dbReference>
<protein>
    <recommendedName>
        <fullName evidence="5">L-serine deaminase</fullName>
    </recommendedName>
    <alternativeName>
        <fullName evidence="6">L-threonine dehydratase</fullName>
    </alternativeName>
</protein>
<evidence type="ECO:0000256" key="3">
    <source>
        <dbReference type="ARBA" id="ARBA00022898"/>
    </source>
</evidence>
<dbReference type="GO" id="GO:0009097">
    <property type="term" value="P:isoleucine biosynthetic process"/>
    <property type="evidence" value="ECO:0007669"/>
    <property type="project" value="TreeGrafter"/>
</dbReference>
<reference evidence="9" key="1">
    <citation type="submission" date="2017-02" db="UniProtKB">
        <authorList>
            <consortium name="WormBaseParasite"/>
        </authorList>
    </citation>
    <scope>IDENTIFICATION</scope>
</reference>
<sequence>MSVNEEPRFDVYCDPNHPLKLEFNDVKEAYEKIKSGILKTDLRFSHKLSKVTNANIYLKMELNQVTGSFKERGGRNALLKMTEEEKKAGVFAASAGNHALALCFHGQQLGIPVNVVMPKIAPLMKIDNCISYGANVIVEGENLSESRNIALKMAEEKGGKYINGYDHIDVLAGAGSIGIEIMEQLPNTDVILVPVGGGGLLAGVSVAVKGIASNVKIIGVEPETCAGFLNSLKYGKPTLSITKPTLADGLAVPVVGCNSFESAKDSIEKIVTVNEEEIAIAILRLIEGEKVVSEGAGATGLAALFEPTFVKEIEGKNVVAIISGGNIDTTSLGRCVDRALSHDSRLIRFNVVISDRPGCMAELCKVIGDSGACIKDIFHERAWLKKDIFCVRVKFIVETRNQQHVENLEKSLKEHYDDVFFYKNIY</sequence>
<dbReference type="Gene3D" id="3.40.50.1100">
    <property type="match status" value="2"/>
</dbReference>
<comment type="similarity">
    <text evidence="2">Belongs to the serine/threonine dehydratase family.</text>
</comment>
<evidence type="ECO:0000313" key="9">
    <source>
        <dbReference type="WBParaSite" id="PTRK_0001246600.1"/>
    </source>
</evidence>
<keyword evidence="8" id="KW-1185">Reference proteome</keyword>
<dbReference type="GO" id="GO:0006565">
    <property type="term" value="P:L-serine catabolic process"/>
    <property type="evidence" value="ECO:0007669"/>
    <property type="project" value="TreeGrafter"/>
</dbReference>
<dbReference type="GO" id="GO:0006567">
    <property type="term" value="P:L-threonine catabolic process"/>
    <property type="evidence" value="ECO:0007669"/>
    <property type="project" value="TreeGrafter"/>
</dbReference>
<feature type="domain" description="Tryptophan synthase beta chain-like PALP" evidence="7">
    <location>
        <begin position="34"/>
        <end position="324"/>
    </location>
</feature>
<dbReference type="GO" id="GO:0004794">
    <property type="term" value="F:threonine deaminase activity"/>
    <property type="evidence" value="ECO:0007669"/>
    <property type="project" value="TreeGrafter"/>
</dbReference>